<accession>A0A7R8HEC3</accession>
<dbReference type="OrthoDB" id="331933at2759"/>
<dbReference type="InterPro" id="IPR003609">
    <property type="entry name" value="Pan_app"/>
</dbReference>
<dbReference type="SUPFAM" id="SSF57414">
    <property type="entry name" value="Hairpin loop containing domain-like"/>
    <property type="match status" value="1"/>
</dbReference>
<proteinExistence type="predicted"/>
<dbReference type="Gene3D" id="3.50.4.10">
    <property type="entry name" value="Hepatocyte Growth Factor"/>
    <property type="match status" value="2"/>
</dbReference>
<dbReference type="EMBL" id="HG994588">
    <property type="protein sequence ID" value="CAF3039278.1"/>
    <property type="molecule type" value="Genomic_DNA"/>
</dbReference>
<dbReference type="InterPro" id="IPR000177">
    <property type="entry name" value="Apple"/>
</dbReference>
<dbReference type="SMART" id="SM00223">
    <property type="entry name" value="APPLE"/>
    <property type="match status" value="1"/>
</dbReference>
<sequence length="408" mass="47488">MRLLRSTLYICFTLQYLFVELVLGENDCTKQDIIVHNKYPYQNKKLKNITECQDFCFKDLRCYHYDYRKDIDLCRLFNVRVDKLSFRDSSNSVTGPKICDDTISVSIHLKGKEILISESYYKERLSISECRNSCLNHPSCKAWTHFDNQCYLYSYPLYIYDLRENRPNFKIFYGVNKKYIGVFHDYGETTSLRNDVCILDLHPENSSRIGACNEDGWIQILQKNEESKTLFVDIPSTQRAITCDNKYITIVGATGRVEQEFKFDISRYISFKCNGQKTCNISKSENLEVELSYKCEPLQFQRFISDPQSFKDILDFGLRQLNITATDKNKKILSASYSTVGNDNGILVFSGFNGSKALDIFDKLKSISDKDSSIYDEIKKGFEFIMQNYLEFLTFPFPLVIRASVLIT</sequence>
<evidence type="ECO:0000313" key="3">
    <source>
        <dbReference type="EMBL" id="CAF3039278.1"/>
    </source>
</evidence>
<dbReference type="Proteomes" id="UP000675881">
    <property type="component" value="Chromosome 9"/>
</dbReference>
<dbReference type="PROSITE" id="PS50948">
    <property type="entry name" value="PAN"/>
    <property type="match status" value="1"/>
</dbReference>
<dbReference type="GO" id="GO:0006508">
    <property type="term" value="P:proteolysis"/>
    <property type="evidence" value="ECO:0007669"/>
    <property type="project" value="InterPro"/>
</dbReference>
<keyword evidence="1" id="KW-0677">Repeat</keyword>
<dbReference type="Pfam" id="PF00024">
    <property type="entry name" value="PAN_1"/>
    <property type="match status" value="1"/>
</dbReference>
<evidence type="ECO:0000256" key="2">
    <source>
        <dbReference type="ARBA" id="ARBA00023157"/>
    </source>
</evidence>
<protein>
    <submittedName>
        <fullName evidence="3">(salmon louse) hypothetical protein</fullName>
    </submittedName>
</protein>
<dbReference type="GO" id="GO:0005576">
    <property type="term" value="C:extracellular region"/>
    <property type="evidence" value="ECO:0007669"/>
    <property type="project" value="InterPro"/>
</dbReference>
<keyword evidence="4" id="KW-1185">Reference proteome</keyword>
<keyword evidence="2" id="KW-1015">Disulfide bond</keyword>
<name>A0A7R8HEC3_LEPSM</name>
<organism evidence="3 4">
    <name type="scientific">Lepeophtheirus salmonis</name>
    <name type="common">Salmon louse</name>
    <name type="synonym">Caligus salmonis</name>
    <dbReference type="NCBI Taxonomy" id="72036"/>
    <lineage>
        <taxon>Eukaryota</taxon>
        <taxon>Metazoa</taxon>
        <taxon>Ecdysozoa</taxon>
        <taxon>Arthropoda</taxon>
        <taxon>Crustacea</taxon>
        <taxon>Multicrustacea</taxon>
        <taxon>Hexanauplia</taxon>
        <taxon>Copepoda</taxon>
        <taxon>Siphonostomatoida</taxon>
        <taxon>Caligidae</taxon>
        <taxon>Lepeophtheirus</taxon>
    </lineage>
</organism>
<evidence type="ECO:0000313" key="4">
    <source>
        <dbReference type="Proteomes" id="UP000675881"/>
    </source>
</evidence>
<reference evidence="3" key="1">
    <citation type="submission" date="2021-02" db="EMBL/GenBank/DDBJ databases">
        <authorList>
            <person name="Bekaert M."/>
        </authorList>
    </citation>
    <scope>NUCLEOTIDE SEQUENCE</scope>
    <source>
        <strain evidence="3">IoA-00</strain>
    </source>
</reference>
<dbReference type="AlphaFoldDB" id="A0A7R8HEC3"/>
<evidence type="ECO:0000256" key="1">
    <source>
        <dbReference type="ARBA" id="ARBA00022737"/>
    </source>
</evidence>
<gene>
    <name evidence="3" type="ORF">LSAA_15046</name>
</gene>